<evidence type="ECO:0000313" key="1">
    <source>
        <dbReference type="EMBL" id="KAG1327679.1"/>
    </source>
</evidence>
<organism evidence="1 2">
    <name type="scientific">Cocos nucifera</name>
    <name type="common">Coconut palm</name>
    <dbReference type="NCBI Taxonomy" id="13894"/>
    <lineage>
        <taxon>Eukaryota</taxon>
        <taxon>Viridiplantae</taxon>
        <taxon>Streptophyta</taxon>
        <taxon>Embryophyta</taxon>
        <taxon>Tracheophyta</taxon>
        <taxon>Spermatophyta</taxon>
        <taxon>Magnoliopsida</taxon>
        <taxon>Liliopsida</taxon>
        <taxon>Arecaceae</taxon>
        <taxon>Arecoideae</taxon>
        <taxon>Cocoseae</taxon>
        <taxon>Attaleinae</taxon>
        <taxon>Cocos</taxon>
    </lineage>
</organism>
<proteinExistence type="predicted"/>
<accession>A0A8K0HWY4</accession>
<gene>
    <name evidence="1" type="ORF">COCNU_01G016130</name>
</gene>
<evidence type="ECO:0000313" key="2">
    <source>
        <dbReference type="Proteomes" id="UP000797356"/>
    </source>
</evidence>
<dbReference type="Proteomes" id="UP000797356">
    <property type="component" value="Chromosome 1"/>
</dbReference>
<keyword evidence="2" id="KW-1185">Reference proteome</keyword>
<dbReference type="EMBL" id="CM017872">
    <property type="protein sequence ID" value="KAG1327679.1"/>
    <property type="molecule type" value="Genomic_DNA"/>
</dbReference>
<dbReference type="AlphaFoldDB" id="A0A8K0HWY4"/>
<name>A0A8K0HWY4_COCNU</name>
<protein>
    <submittedName>
        <fullName evidence="1">Uncharacterized protein</fullName>
    </submittedName>
</protein>
<sequence>MVRTKDAERFDESFVAYLEVGHYLFAHWKLADLHQVEASKALQEAQVETERVQSEVDHLKVALEIQTIEVECLREALWKEEEAFVGLRTALTLSKEKKRKAEEEVNTKRERAVEVFKSSKVMEDIKIAFAQEAFLEGFKICMRRVAKNFPKVDLDLLIDEPHEEAGPPNASVTSLAIESALGAPKPIVRDLEFVPEPEAAKNTPTLPISKLTDV</sequence>
<reference evidence="1" key="2">
    <citation type="submission" date="2019-07" db="EMBL/GenBank/DDBJ databases">
        <authorList>
            <person name="Yang Y."/>
            <person name="Bocs S."/>
            <person name="Baudouin L."/>
        </authorList>
    </citation>
    <scope>NUCLEOTIDE SEQUENCE</scope>
    <source>
        <tissue evidence="1">Spear leaf of Hainan Tall coconut</tissue>
    </source>
</reference>
<comment type="caution">
    <text evidence="1">The sequence shown here is derived from an EMBL/GenBank/DDBJ whole genome shotgun (WGS) entry which is preliminary data.</text>
</comment>
<reference evidence="1" key="1">
    <citation type="journal article" date="2017" name="Gigascience">
        <title>The genome draft of coconut (Cocos nucifera).</title>
        <authorList>
            <person name="Xiao Y."/>
            <person name="Xu P."/>
            <person name="Fan H."/>
            <person name="Baudouin L."/>
            <person name="Xia W."/>
            <person name="Bocs S."/>
            <person name="Xu J."/>
            <person name="Li Q."/>
            <person name="Guo A."/>
            <person name="Zhou L."/>
            <person name="Li J."/>
            <person name="Wu Y."/>
            <person name="Ma Z."/>
            <person name="Armero A."/>
            <person name="Issali A.E."/>
            <person name="Liu N."/>
            <person name="Peng M."/>
            <person name="Yang Y."/>
        </authorList>
    </citation>
    <scope>NUCLEOTIDE SEQUENCE</scope>
    <source>
        <tissue evidence="1">Spear leaf of Hainan Tall coconut</tissue>
    </source>
</reference>